<evidence type="ECO:0000313" key="6">
    <source>
        <dbReference type="Proteomes" id="UP000219788"/>
    </source>
</evidence>
<keyword evidence="2" id="KW-0238">DNA-binding</keyword>
<gene>
    <name evidence="5" type="ORF">CRM76_16690</name>
</gene>
<evidence type="ECO:0000313" key="5">
    <source>
        <dbReference type="EMBL" id="PEH73449.1"/>
    </source>
</evidence>
<dbReference type="SMART" id="SM00342">
    <property type="entry name" value="HTH_ARAC"/>
    <property type="match status" value="1"/>
</dbReference>
<dbReference type="GO" id="GO:0043565">
    <property type="term" value="F:sequence-specific DNA binding"/>
    <property type="evidence" value="ECO:0007669"/>
    <property type="project" value="InterPro"/>
</dbReference>
<dbReference type="EMBL" id="PDDV01000013">
    <property type="protein sequence ID" value="PEH73449.1"/>
    <property type="molecule type" value="Genomic_DNA"/>
</dbReference>
<dbReference type="InterPro" id="IPR050959">
    <property type="entry name" value="MarA-like"/>
</dbReference>
<dbReference type="OrthoDB" id="9783876at2"/>
<feature type="domain" description="HTH araC/xylS-type" evidence="4">
    <location>
        <begin position="8"/>
        <end position="106"/>
    </location>
</feature>
<accession>A0A2A7U574</accession>
<dbReference type="GO" id="GO:0003700">
    <property type="term" value="F:DNA-binding transcription factor activity"/>
    <property type="evidence" value="ECO:0007669"/>
    <property type="project" value="InterPro"/>
</dbReference>
<evidence type="ECO:0000256" key="2">
    <source>
        <dbReference type="ARBA" id="ARBA00023125"/>
    </source>
</evidence>
<evidence type="ECO:0000256" key="1">
    <source>
        <dbReference type="ARBA" id="ARBA00023015"/>
    </source>
</evidence>
<dbReference type="PANTHER" id="PTHR47504:SF3">
    <property type="entry name" value="HTH-TYPE TRANSCRIPTIONAL REGULATOR YKGA-RELATED"/>
    <property type="match status" value="1"/>
</dbReference>
<comment type="caution">
    <text evidence="5">The sequence shown here is derived from an EMBL/GenBank/DDBJ whole genome shotgun (WGS) entry which is preliminary data.</text>
</comment>
<name>A0A2A7U574_EDWTA</name>
<dbReference type="InterPro" id="IPR009057">
    <property type="entry name" value="Homeodomain-like_sf"/>
</dbReference>
<protein>
    <submittedName>
        <fullName evidence="5">Transcriptional regulator</fullName>
    </submittedName>
</protein>
<dbReference type="Gene3D" id="3.20.80.10">
    <property type="entry name" value="Regulatory factor, effector binding domain"/>
    <property type="match status" value="1"/>
</dbReference>
<evidence type="ECO:0000256" key="3">
    <source>
        <dbReference type="ARBA" id="ARBA00023163"/>
    </source>
</evidence>
<dbReference type="Proteomes" id="UP000219788">
    <property type="component" value="Unassembled WGS sequence"/>
</dbReference>
<dbReference type="InterPro" id="IPR020449">
    <property type="entry name" value="Tscrpt_reg_AraC-type_HTH"/>
</dbReference>
<dbReference type="InterPro" id="IPR018060">
    <property type="entry name" value="HTH_AraC"/>
</dbReference>
<dbReference type="Gene3D" id="1.10.10.60">
    <property type="entry name" value="Homeodomain-like"/>
    <property type="match status" value="2"/>
</dbReference>
<dbReference type="Pfam" id="PF06445">
    <property type="entry name" value="GyrI-like"/>
    <property type="match status" value="1"/>
</dbReference>
<evidence type="ECO:0000259" key="4">
    <source>
        <dbReference type="PROSITE" id="PS01124"/>
    </source>
</evidence>
<dbReference type="AlphaFoldDB" id="A0A2A7U574"/>
<reference evidence="6" key="1">
    <citation type="submission" date="2017-09" db="EMBL/GenBank/DDBJ databases">
        <title>FDA dAtabase for Regulatory Grade micrObial Sequences (FDA-ARGOS): Supporting development and validation of Infectious Disease Dx tests.</title>
        <authorList>
            <person name="Goldberg B."/>
            <person name="Campos J."/>
            <person name="Tallon L."/>
            <person name="Sadzewicz L."/>
            <person name="Ott S."/>
            <person name="Zhao X."/>
            <person name="Nagaraj S."/>
            <person name="Vavikolanu K."/>
            <person name="Aluvathingal J."/>
            <person name="Nadendla S."/>
            <person name="Geyer C."/>
            <person name="Sichtig H."/>
        </authorList>
    </citation>
    <scope>NUCLEOTIDE SEQUENCE [LARGE SCALE GENOMIC DNA]</scope>
    <source>
        <strain evidence="6">FDAARGOS_370</strain>
    </source>
</reference>
<keyword evidence="1" id="KW-0805">Transcription regulation</keyword>
<organism evidence="5 6">
    <name type="scientific">Edwardsiella tarda</name>
    <dbReference type="NCBI Taxonomy" id="636"/>
    <lineage>
        <taxon>Bacteria</taxon>
        <taxon>Pseudomonadati</taxon>
        <taxon>Pseudomonadota</taxon>
        <taxon>Gammaproteobacteria</taxon>
        <taxon>Enterobacterales</taxon>
        <taxon>Hafniaceae</taxon>
        <taxon>Edwardsiella</taxon>
    </lineage>
</organism>
<sequence>MMKEIIISSMVNWIEESSDKNITIDDLSIVTGYSNRSLHNFFKEKYNITLGKYIRQRRLSRSAMLLRLTSQSITHIALSSGFDSVQSYSREFKKAFGLNPRDYRRNKTWYLAKLQPKLPLGSHESIRFDICWLPYKRLIGQQSNYQLSTSKLPAIISPQKGLRILKAMRQWRQDIYCTSSFAPCHKRDDAIAISSFIGIQGDKVPSSDGMMISSCIEPGKYIKFDFTGNWEQYQVFSLRLYMEVLSKHAFVRRIGHDIERFSYINESDTDQTVQKIKLEHYIPIE</sequence>
<keyword evidence="3" id="KW-0804">Transcription</keyword>
<dbReference type="PROSITE" id="PS01124">
    <property type="entry name" value="HTH_ARAC_FAMILY_2"/>
    <property type="match status" value="1"/>
</dbReference>
<dbReference type="SUPFAM" id="SSF55136">
    <property type="entry name" value="Probable bacterial effector-binding domain"/>
    <property type="match status" value="1"/>
</dbReference>
<dbReference type="InterPro" id="IPR029442">
    <property type="entry name" value="GyrI-like"/>
</dbReference>
<dbReference type="Pfam" id="PF12833">
    <property type="entry name" value="HTH_18"/>
    <property type="match status" value="1"/>
</dbReference>
<proteinExistence type="predicted"/>
<dbReference type="PANTHER" id="PTHR47504">
    <property type="entry name" value="RIGHT ORIGIN-BINDING PROTEIN"/>
    <property type="match status" value="1"/>
</dbReference>
<dbReference type="SUPFAM" id="SSF46689">
    <property type="entry name" value="Homeodomain-like"/>
    <property type="match status" value="2"/>
</dbReference>
<dbReference type="RefSeq" id="WP_098143387.1">
    <property type="nucleotide sequence ID" value="NZ_PDDV01000013.1"/>
</dbReference>
<dbReference type="InterPro" id="IPR011256">
    <property type="entry name" value="Reg_factor_effector_dom_sf"/>
</dbReference>
<dbReference type="STRING" id="636.AAW15_12025"/>
<dbReference type="PRINTS" id="PR00032">
    <property type="entry name" value="HTHARAC"/>
</dbReference>